<evidence type="ECO:0000256" key="3">
    <source>
        <dbReference type="ARBA" id="ARBA00023055"/>
    </source>
</evidence>
<dbReference type="PANTHER" id="PTHR10972:SF203">
    <property type="entry name" value="OXYSTEROL-BINDING PROTEIN HOMOLOG 3"/>
    <property type="match status" value="1"/>
</dbReference>
<dbReference type="PROSITE" id="PS50003">
    <property type="entry name" value="PH_DOMAIN"/>
    <property type="match status" value="1"/>
</dbReference>
<evidence type="ECO:0000256" key="2">
    <source>
        <dbReference type="ARBA" id="ARBA00022448"/>
    </source>
</evidence>
<dbReference type="SUPFAM" id="SSF50729">
    <property type="entry name" value="PH domain-like"/>
    <property type="match status" value="1"/>
</dbReference>
<keyword evidence="4" id="KW-0446">Lipid-binding</keyword>
<dbReference type="InterPro" id="IPR001849">
    <property type="entry name" value="PH_domain"/>
</dbReference>
<sequence>MSSARQSFPISIDTTQKSEAVCEGWVLKKRRKKMQGFARRYFVLDQSGSLSYSIDPKRPIRDQIFLPHAALSTAIGRKDIHIDSSNATFHIKCLTADDFNKWLAAIRQFVHPEGRRSLAGKITPRLSQSQFNRSGIQIAEDIGSTISELEIAFATLQSESTHERNHLSLKSKSEKDKHHHHPKDVFNMFKKSHQINEDGTLPKSNPDSSSNVRFQQITTTLASLKSQHAALLKSLAHDVTAPPTARGSPLPTTTEEKEEEPLSTSRFNTALARRSNLAISMSSLSDSAHNEWFDAEEGLGEEFFLDVPNPDEERDLIVLQSENSSLNQTVSSDEEEHSSPLVHDTDPSANARQVVRRTRLPSGPIGDEGSLFAILKNNVGKVTFGASDTEDPWLMNLSKDLSTIALPVSFNEPLTLLQRTAEELEYYNLLHQATEAKDPTQRLCFVAAFAVSGYAHTRYRTGRKGFNPMLAETFEDVRMKFLAEKVSHNPVVIAYHAEGEGWELNATSAGKTKFWGKSLEIIPLGTTRLKIGNDTYEWNKPSSFMRNLMMGTKYLEHCGKMTIENTTNGATCVLDFKQSGYWGASNEVSGIILSPSRDVTARIEGKWDEQVAQALDSSYLHVLWRITPFPKESPQYYGFTAFGMTLNEITSDLEGRLPPTDSRFRPDVRALEHGNGDEAEAQKIRVEEMQRDRRRRGINRTPRWFKQDGDEWTYVGGYWEARAKGWKDTPVEPLW</sequence>
<dbReference type="Gene3D" id="2.40.160.120">
    <property type="match status" value="1"/>
</dbReference>
<dbReference type="GO" id="GO:0035621">
    <property type="term" value="P:ER to Golgi ceramide transport"/>
    <property type="evidence" value="ECO:0007669"/>
    <property type="project" value="TreeGrafter"/>
</dbReference>
<evidence type="ECO:0000259" key="6">
    <source>
        <dbReference type="PROSITE" id="PS50003"/>
    </source>
</evidence>
<keyword evidence="3" id="KW-0445">Lipid transport</keyword>
<keyword evidence="2" id="KW-0813">Transport</keyword>
<dbReference type="GO" id="GO:0005829">
    <property type="term" value="C:cytosol"/>
    <property type="evidence" value="ECO:0007669"/>
    <property type="project" value="TreeGrafter"/>
</dbReference>
<dbReference type="FunFam" id="2.40.160.120:FF:000001">
    <property type="entry name" value="Oxysterol-binding protein"/>
    <property type="match status" value="1"/>
</dbReference>
<dbReference type="AlphaFoldDB" id="A0A9P7DRL0"/>
<organism evidence="7 8">
    <name type="scientific">Suillus plorans</name>
    <dbReference type="NCBI Taxonomy" id="116603"/>
    <lineage>
        <taxon>Eukaryota</taxon>
        <taxon>Fungi</taxon>
        <taxon>Dikarya</taxon>
        <taxon>Basidiomycota</taxon>
        <taxon>Agaricomycotina</taxon>
        <taxon>Agaricomycetes</taxon>
        <taxon>Agaricomycetidae</taxon>
        <taxon>Boletales</taxon>
        <taxon>Suillineae</taxon>
        <taxon>Suillaceae</taxon>
        <taxon>Suillus</taxon>
    </lineage>
</organism>
<evidence type="ECO:0000256" key="1">
    <source>
        <dbReference type="ARBA" id="ARBA00008842"/>
    </source>
</evidence>
<dbReference type="EMBL" id="JABBWE010000007">
    <property type="protein sequence ID" value="KAG1801386.1"/>
    <property type="molecule type" value="Genomic_DNA"/>
</dbReference>
<feature type="region of interest" description="Disordered" evidence="5">
    <location>
        <begin position="162"/>
        <end position="181"/>
    </location>
</feature>
<dbReference type="SMART" id="SM00233">
    <property type="entry name" value="PH"/>
    <property type="match status" value="1"/>
</dbReference>
<keyword evidence="8" id="KW-1185">Reference proteome</keyword>
<feature type="compositionally biased region" description="Basic and acidic residues" evidence="5">
    <location>
        <begin position="162"/>
        <end position="176"/>
    </location>
</feature>
<dbReference type="PANTHER" id="PTHR10972">
    <property type="entry name" value="OXYSTEROL-BINDING PROTEIN-RELATED"/>
    <property type="match status" value="1"/>
</dbReference>
<evidence type="ECO:0000256" key="5">
    <source>
        <dbReference type="SAM" id="MobiDB-lite"/>
    </source>
</evidence>
<dbReference type="GO" id="GO:0097038">
    <property type="term" value="C:perinuclear endoplasmic reticulum"/>
    <property type="evidence" value="ECO:0007669"/>
    <property type="project" value="TreeGrafter"/>
</dbReference>
<evidence type="ECO:0000313" key="7">
    <source>
        <dbReference type="EMBL" id="KAG1801386.1"/>
    </source>
</evidence>
<reference evidence="7" key="1">
    <citation type="journal article" date="2020" name="New Phytol.">
        <title>Comparative genomics reveals dynamic genome evolution in host specialist ectomycorrhizal fungi.</title>
        <authorList>
            <person name="Lofgren L.A."/>
            <person name="Nguyen N.H."/>
            <person name="Vilgalys R."/>
            <person name="Ruytinx J."/>
            <person name="Liao H.L."/>
            <person name="Branco S."/>
            <person name="Kuo A."/>
            <person name="LaButti K."/>
            <person name="Lipzen A."/>
            <person name="Andreopoulos W."/>
            <person name="Pangilinan J."/>
            <person name="Riley R."/>
            <person name="Hundley H."/>
            <person name="Na H."/>
            <person name="Barry K."/>
            <person name="Grigoriev I.V."/>
            <person name="Stajich J.E."/>
            <person name="Kennedy P.G."/>
        </authorList>
    </citation>
    <scope>NUCLEOTIDE SEQUENCE</scope>
    <source>
        <strain evidence="7">S12</strain>
    </source>
</reference>
<dbReference type="GO" id="GO:0034727">
    <property type="term" value="P:piecemeal microautophagy of the nucleus"/>
    <property type="evidence" value="ECO:0007669"/>
    <property type="project" value="TreeGrafter"/>
</dbReference>
<dbReference type="InterPro" id="IPR011993">
    <property type="entry name" value="PH-like_dom_sf"/>
</dbReference>
<dbReference type="OrthoDB" id="1854502at2759"/>
<dbReference type="GeneID" id="64605661"/>
<dbReference type="GO" id="GO:0006887">
    <property type="term" value="P:exocytosis"/>
    <property type="evidence" value="ECO:0007669"/>
    <property type="project" value="TreeGrafter"/>
</dbReference>
<feature type="region of interest" description="Disordered" evidence="5">
    <location>
        <begin position="236"/>
        <end position="265"/>
    </location>
</feature>
<dbReference type="GO" id="GO:0005886">
    <property type="term" value="C:plasma membrane"/>
    <property type="evidence" value="ECO:0007669"/>
    <property type="project" value="TreeGrafter"/>
</dbReference>
<dbReference type="InterPro" id="IPR041680">
    <property type="entry name" value="PH_8"/>
</dbReference>
<comment type="caution">
    <text evidence="7">The sequence shown here is derived from an EMBL/GenBank/DDBJ whole genome shotgun (WGS) entry which is preliminary data.</text>
</comment>
<evidence type="ECO:0000313" key="8">
    <source>
        <dbReference type="Proteomes" id="UP000719766"/>
    </source>
</evidence>
<gene>
    <name evidence="7" type="ORF">HD556DRAFT_872624</name>
</gene>
<dbReference type="Pfam" id="PF15409">
    <property type="entry name" value="PH_8"/>
    <property type="match status" value="1"/>
</dbReference>
<dbReference type="Pfam" id="PF01237">
    <property type="entry name" value="Oxysterol_BP"/>
    <property type="match status" value="1"/>
</dbReference>
<dbReference type="Gene3D" id="2.30.29.30">
    <property type="entry name" value="Pleckstrin-homology domain (PH domain)/Phosphotyrosine-binding domain (PTB)"/>
    <property type="match status" value="1"/>
</dbReference>
<proteinExistence type="inferred from homology"/>
<feature type="domain" description="PH" evidence="6">
    <location>
        <begin position="19"/>
        <end position="111"/>
    </location>
</feature>
<dbReference type="InterPro" id="IPR000648">
    <property type="entry name" value="Oxysterol-bd"/>
</dbReference>
<comment type="similarity">
    <text evidence="1">Belongs to the OSBP family.</text>
</comment>
<dbReference type="Proteomes" id="UP000719766">
    <property type="component" value="Unassembled WGS sequence"/>
</dbReference>
<dbReference type="GO" id="GO:0032934">
    <property type="term" value="F:sterol binding"/>
    <property type="evidence" value="ECO:0007669"/>
    <property type="project" value="TreeGrafter"/>
</dbReference>
<protein>
    <submittedName>
        <fullName evidence="7">Oxysterol-binding protein-domain-containing protein</fullName>
    </submittedName>
</protein>
<dbReference type="GO" id="GO:0030011">
    <property type="term" value="P:maintenance of cell polarity"/>
    <property type="evidence" value="ECO:0007669"/>
    <property type="project" value="TreeGrafter"/>
</dbReference>
<dbReference type="GO" id="GO:0006897">
    <property type="term" value="P:endocytosis"/>
    <property type="evidence" value="ECO:0007669"/>
    <property type="project" value="TreeGrafter"/>
</dbReference>
<dbReference type="GO" id="GO:0120009">
    <property type="term" value="P:intermembrane lipid transfer"/>
    <property type="evidence" value="ECO:0007669"/>
    <property type="project" value="UniProtKB-ARBA"/>
</dbReference>
<dbReference type="CDD" id="cd13289">
    <property type="entry name" value="PH_Osh3p_yeast"/>
    <property type="match status" value="1"/>
</dbReference>
<accession>A0A9P7DRL0</accession>
<dbReference type="RefSeq" id="XP_041164852.1">
    <property type="nucleotide sequence ID" value="XM_041311897.1"/>
</dbReference>
<name>A0A9P7DRL0_9AGAM</name>
<dbReference type="SUPFAM" id="SSF144000">
    <property type="entry name" value="Oxysterol-binding protein-like"/>
    <property type="match status" value="1"/>
</dbReference>
<dbReference type="GO" id="GO:0032541">
    <property type="term" value="C:cortical endoplasmic reticulum"/>
    <property type="evidence" value="ECO:0007669"/>
    <property type="project" value="TreeGrafter"/>
</dbReference>
<dbReference type="InterPro" id="IPR037239">
    <property type="entry name" value="OSBP_sf"/>
</dbReference>
<evidence type="ECO:0000256" key="4">
    <source>
        <dbReference type="ARBA" id="ARBA00023121"/>
    </source>
</evidence>
<feature type="region of interest" description="Disordered" evidence="5">
    <location>
        <begin position="325"/>
        <end position="349"/>
    </location>
</feature>